<feature type="domain" description="DUF1985" evidence="1">
    <location>
        <begin position="611"/>
        <end position="750"/>
    </location>
</feature>
<protein>
    <recommendedName>
        <fullName evidence="1">DUF1985 domain-containing protein</fullName>
    </recommendedName>
</protein>
<evidence type="ECO:0000313" key="2">
    <source>
        <dbReference type="EMBL" id="KAH0898716.1"/>
    </source>
</evidence>
<accession>A0ABQ8B381</accession>
<name>A0ABQ8B381_BRANA</name>
<proteinExistence type="predicted"/>
<dbReference type="EMBL" id="JAGKQM010000012">
    <property type="protein sequence ID" value="KAH0898716.1"/>
    <property type="molecule type" value="Genomic_DNA"/>
</dbReference>
<reference evidence="2 3" key="1">
    <citation type="submission" date="2021-05" db="EMBL/GenBank/DDBJ databases">
        <title>Genome Assembly of Synthetic Allotetraploid Brassica napus Reveals Homoeologous Exchanges between Subgenomes.</title>
        <authorList>
            <person name="Davis J.T."/>
        </authorList>
    </citation>
    <scope>NUCLEOTIDE SEQUENCE [LARGE SCALE GENOMIC DNA]</scope>
    <source>
        <strain evidence="3">cv. Da-Ae</strain>
        <tissue evidence="2">Seedling</tissue>
    </source>
</reference>
<dbReference type="PANTHER" id="PTHR48449:SF1">
    <property type="entry name" value="DUF1985 DOMAIN-CONTAINING PROTEIN"/>
    <property type="match status" value="1"/>
</dbReference>
<dbReference type="PANTHER" id="PTHR48449">
    <property type="entry name" value="DUF1985 DOMAIN-CONTAINING PROTEIN"/>
    <property type="match status" value="1"/>
</dbReference>
<dbReference type="InterPro" id="IPR015410">
    <property type="entry name" value="DUF1985"/>
</dbReference>
<keyword evidence="3" id="KW-1185">Reference proteome</keyword>
<sequence>MDKRLREVEPFVKEAKEKMQCEGSEGKECINKGWRTTVEEVATASTADGEATRKRKSSDDVNQTYLANIRLRLCRLKDHVLEVPCANANVTCFAMQRHLHQCKYKSTLEGRRVCPFSGCSFIGTYHKLYAYASSGHYDDMQMIECGETMSISFANHQRFSSNKVREEDSLLLWIVSSSHMVCSASTLSFARMIIARANSASSEPPPEPFVVPSFMGPATEVLILINMVETALPEYPLTPIECNRRRLVPEKSKKSKKVASNEQNNIAYGGGGLGKQLNNEPVLGVFQSAGGITIDNLASRITQLEEVMHGKTPAHDRFSNTNLPAKLATPAKVEDITGETIELKETKKKANLSGKVTQTTQRKRMQEKTWKRNCHLRGRHRFLKKWTTNREDMEEKLPFEGVDIDVGESAPQTTLAGYKSTLLVGGNRAFKKNQDHCLLIPKDEETLGSNKEPGYEKAITVSSNPASKDKPFPGHASLASFNQFFSIVKFLVLFTSVSSSSLYQGNTCFGNLYHRPCQYMEAFPEHASLDSFNRFFSLVKFSSSSLVNTMEFPRSLFSDETRPDPTKFINYSSTFKSLKAVKDVVSVEVWEYIKKSPLGFAWSSIFVHYVLSRQLYCKKHHELWFLIEKYPTRFSIFEFQDITGLNCEPIPNRMVVEDVEKSNSFWALFNHRHTRSTSSTEDIHSLCRSPDVCRSWSREDHIRLCYLAILTGGLLSLDRREAIPFAQAKLLMDLKIFEQYPWGKAAFVELGATAKKIKDNSYVCKGFVQVIQVWAYAYIPCLGEAIGRAIRSNSRVESSPWVLYFEKAKVTCMCPQSIAKIHPVWEHQDEDPEIDNLLVFLRQDNSLSTITWQALSEYPLTPIECNKRRLVASQRKSKKSKKVASNGQDNIADGGENVVILQKLKNKHKALMMVDILLHNRGRNQDMTI</sequence>
<gene>
    <name evidence="2" type="ORF">HID58_048284</name>
</gene>
<dbReference type="Proteomes" id="UP000824890">
    <property type="component" value="Unassembled WGS sequence"/>
</dbReference>
<organism evidence="2 3">
    <name type="scientific">Brassica napus</name>
    <name type="common">Rape</name>
    <dbReference type="NCBI Taxonomy" id="3708"/>
    <lineage>
        <taxon>Eukaryota</taxon>
        <taxon>Viridiplantae</taxon>
        <taxon>Streptophyta</taxon>
        <taxon>Embryophyta</taxon>
        <taxon>Tracheophyta</taxon>
        <taxon>Spermatophyta</taxon>
        <taxon>Magnoliopsida</taxon>
        <taxon>eudicotyledons</taxon>
        <taxon>Gunneridae</taxon>
        <taxon>Pentapetalae</taxon>
        <taxon>rosids</taxon>
        <taxon>malvids</taxon>
        <taxon>Brassicales</taxon>
        <taxon>Brassicaceae</taxon>
        <taxon>Brassiceae</taxon>
        <taxon>Brassica</taxon>
    </lineage>
</organism>
<evidence type="ECO:0000313" key="3">
    <source>
        <dbReference type="Proteomes" id="UP000824890"/>
    </source>
</evidence>
<dbReference type="Pfam" id="PF09331">
    <property type="entry name" value="DUF1985"/>
    <property type="match status" value="1"/>
</dbReference>
<comment type="caution">
    <text evidence="2">The sequence shown here is derived from an EMBL/GenBank/DDBJ whole genome shotgun (WGS) entry which is preliminary data.</text>
</comment>
<evidence type="ECO:0000259" key="1">
    <source>
        <dbReference type="Pfam" id="PF09331"/>
    </source>
</evidence>